<gene>
    <name evidence="1" type="ORF">HHI36_013355</name>
</gene>
<keyword evidence="2" id="KW-1185">Reference proteome</keyword>
<proteinExistence type="predicted"/>
<accession>A0ABD2NHM8</accession>
<sequence length="111" mass="12516">MLTLKRSNNCEELLATLESFGLGPIFNEPSRITNNSRKVAINRRPVRKFDARINNGILALKKAVEEAQTIHYVKETAQSRAINLEATSTNDRKTSTLSTYKKMKLESYGIS</sequence>
<organism evidence="1 2">
    <name type="scientific">Cryptolaemus montrouzieri</name>
    <dbReference type="NCBI Taxonomy" id="559131"/>
    <lineage>
        <taxon>Eukaryota</taxon>
        <taxon>Metazoa</taxon>
        <taxon>Ecdysozoa</taxon>
        <taxon>Arthropoda</taxon>
        <taxon>Hexapoda</taxon>
        <taxon>Insecta</taxon>
        <taxon>Pterygota</taxon>
        <taxon>Neoptera</taxon>
        <taxon>Endopterygota</taxon>
        <taxon>Coleoptera</taxon>
        <taxon>Polyphaga</taxon>
        <taxon>Cucujiformia</taxon>
        <taxon>Coccinelloidea</taxon>
        <taxon>Coccinellidae</taxon>
        <taxon>Scymninae</taxon>
        <taxon>Scymnini</taxon>
        <taxon>Cryptolaemus</taxon>
    </lineage>
</organism>
<dbReference type="AlphaFoldDB" id="A0ABD2NHM8"/>
<reference evidence="1 2" key="1">
    <citation type="journal article" date="2021" name="BMC Biol.">
        <title>Horizontally acquired antibacterial genes associated with adaptive radiation of ladybird beetles.</title>
        <authorList>
            <person name="Li H.S."/>
            <person name="Tang X.F."/>
            <person name="Huang Y.H."/>
            <person name="Xu Z.Y."/>
            <person name="Chen M.L."/>
            <person name="Du X.Y."/>
            <person name="Qiu B.Y."/>
            <person name="Chen P.T."/>
            <person name="Zhang W."/>
            <person name="Slipinski A."/>
            <person name="Escalona H.E."/>
            <person name="Waterhouse R.M."/>
            <person name="Zwick A."/>
            <person name="Pang H."/>
        </authorList>
    </citation>
    <scope>NUCLEOTIDE SEQUENCE [LARGE SCALE GENOMIC DNA]</scope>
    <source>
        <strain evidence="1">SYSU2018</strain>
    </source>
</reference>
<evidence type="ECO:0000313" key="2">
    <source>
        <dbReference type="Proteomes" id="UP001516400"/>
    </source>
</evidence>
<protein>
    <submittedName>
        <fullName evidence="1">Uncharacterized protein</fullName>
    </submittedName>
</protein>
<evidence type="ECO:0000313" key="1">
    <source>
        <dbReference type="EMBL" id="KAL3278014.1"/>
    </source>
</evidence>
<dbReference type="EMBL" id="JABFTP020000103">
    <property type="protein sequence ID" value="KAL3278014.1"/>
    <property type="molecule type" value="Genomic_DNA"/>
</dbReference>
<dbReference type="Proteomes" id="UP001516400">
    <property type="component" value="Unassembled WGS sequence"/>
</dbReference>
<name>A0ABD2NHM8_9CUCU</name>
<comment type="caution">
    <text evidence="1">The sequence shown here is derived from an EMBL/GenBank/DDBJ whole genome shotgun (WGS) entry which is preliminary data.</text>
</comment>